<accession>A0A1H6CC18</accession>
<comment type="similarity">
    <text evidence="1">Belongs to the LysR transcriptional regulatory family.</text>
</comment>
<dbReference type="InterPro" id="IPR005119">
    <property type="entry name" value="LysR_subst-bd"/>
</dbReference>
<keyword evidence="2" id="KW-0805">Transcription regulation</keyword>
<dbReference type="GO" id="GO:0032993">
    <property type="term" value="C:protein-DNA complex"/>
    <property type="evidence" value="ECO:0007669"/>
    <property type="project" value="TreeGrafter"/>
</dbReference>
<dbReference type="PANTHER" id="PTHR30346:SF29">
    <property type="entry name" value="LYSR SUBSTRATE-BINDING"/>
    <property type="match status" value="1"/>
</dbReference>
<dbReference type="InterPro" id="IPR036388">
    <property type="entry name" value="WH-like_DNA-bd_sf"/>
</dbReference>
<evidence type="ECO:0000256" key="1">
    <source>
        <dbReference type="ARBA" id="ARBA00009437"/>
    </source>
</evidence>
<dbReference type="Gene3D" id="3.40.190.10">
    <property type="entry name" value="Periplasmic binding protein-like II"/>
    <property type="match status" value="2"/>
</dbReference>
<dbReference type="InterPro" id="IPR000847">
    <property type="entry name" value="LysR_HTH_N"/>
</dbReference>
<evidence type="ECO:0000256" key="2">
    <source>
        <dbReference type="ARBA" id="ARBA00023015"/>
    </source>
</evidence>
<dbReference type="EMBL" id="FNVU01000008">
    <property type="protein sequence ID" value="SEG70494.1"/>
    <property type="molecule type" value="Genomic_DNA"/>
</dbReference>
<gene>
    <name evidence="6" type="ORF">SAMN05216223_108272</name>
</gene>
<dbReference type="Pfam" id="PF03466">
    <property type="entry name" value="LysR_substrate"/>
    <property type="match status" value="1"/>
</dbReference>
<evidence type="ECO:0000259" key="5">
    <source>
        <dbReference type="PROSITE" id="PS50931"/>
    </source>
</evidence>
<evidence type="ECO:0000313" key="6">
    <source>
        <dbReference type="EMBL" id="SEG70494.1"/>
    </source>
</evidence>
<keyword evidence="7" id="KW-1185">Reference proteome</keyword>
<evidence type="ECO:0000313" key="7">
    <source>
        <dbReference type="Proteomes" id="UP000236754"/>
    </source>
</evidence>
<protein>
    <submittedName>
        <fullName evidence="6">DNA-binding transcriptional regulator, LysR family</fullName>
    </submittedName>
</protein>
<dbReference type="SUPFAM" id="SSF46785">
    <property type="entry name" value="Winged helix' DNA-binding domain"/>
    <property type="match status" value="1"/>
</dbReference>
<dbReference type="Pfam" id="PF00126">
    <property type="entry name" value="HTH_1"/>
    <property type="match status" value="1"/>
</dbReference>
<keyword evidence="4" id="KW-0804">Transcription</keyword>
<organism evidence="6 7">
    <name type="scientific">Actinacidiphila yanglinensis</name>
    <dbReference type="NCBI Taxonomy" id="310779"/>
    <lineage>
        <taxon>Bacteria</taxon>
        <taxon>Bacillati</taxon>
        <taxon>Actinomycetota</taxon>
        <taxon>Actinomycetes</taxon>
        <taxon>Kitasatosporales</taxon>
        <taxon>Streptomycetaceae</taxon>
        <taxon>Actinacidiphila</taxon>
    </lineage>
</organism>
<dbReference type="Proteomes" id="UP000236754">
    <property type="component" value="Unassembled WGS sequence"/>
</dbReference>
<dbReference type="PRINTS" id="PR00039">
    <property type="entry name" value="HTHLYSR"/>
</dbReference>
<dbReference type="InterPro" id="IPR036390">
    <property type="entry name" value="WH_DNA-bd_sf"/>
</dbReference>
<evidence type="ECO:0000256" key="4">
    <source>
        <dbReference type="ARBA" id="ARBA00023163"/>
    </source>
</evidence>
<sequence length="310" mass="31611">MVATSVILMDMDPHLLRTFAEVARLGSFSAAARELGYTQSAVSQHVAALEADLGVELLGRRPVSPTEAGARLLDHTGPLLARLAAARADVVRVARTPPDRLVIGAAGALALGGRAVRALDVVRARTPRAEVELRLLDPAQVVRGIADGALDAGLVAGTVAPTDPLPLPDAAGLSVVRAGEDPLMVLLPADHPLAGRGGLRLADLADARWLDAPDAAVDLAALRAATGSPFPVGMRYRGADSGVVRQLAAAGHGLAALPGWAAGWGGDVPAGSVVAVPLVAPRLVHRVEVLTRPEPAGAARIFAEALAADV</sequence>
<dbReference type="AlphaFoldDB" id="A0A1H6CC18"/>
<name>A0A1H6CC18_9ACTN</name>
<feature type="domain" description="HTH lysR-type" evidence="5">
    <location>
        <begin position="11"/>
        <end position="66"/>
    </location>
</feature>
<proteinExistence type="inferred from homology"/>
<dbReference type="FunFam" id="1.10.10.10:FF:000001">
    <property type="entry name" value="LysR family transcriptional regulator"/>
    <property type="match status" value="1"/>
</dbReference>
<dbReference type="GO" id="GO:0003700">
    <property type="term" value="F:DNA-binding transcription factor activity"/>
    <property type="evidence" value="ECO:0007669"/>
    <property type="project" value="InterPro"/>
</dbReference>
<evidence type="ECO:0000256" key="3">
    <source>
        <dbReference type="ARBA" id="ARBA00023125"/>
    </source>
</evidence>
<dbReference type="Gene3D" id="1.10.10.10">
    <property type="entry name" value="Winged helix-like DNA-binding domain superfamily/Winged helix DNA-binding domain"/>
    <property type="match status" value="1"/>
</dbReference>
<reference evidence="6 7" key="1">
    <citation type="submission" date="2016-10" db="EMBL/GenBank/DDBJ databases">
        <authorList>
            <person name="de Groot N.N."/>
        </authorList>
    </citation>
    <scope>NUCLEOTIDE SEQUENCE [LARGE SCALE GENOMIC DNA]</scope>
    <source>
        <strain evidence="6 7">CGMCC 4.2023</strain>
    </source>
</reference>
<keyword evidence="3 6" id="KW-0238">DNA-binding</keyword>
<dbReference type="PROSITE" id="PS50931">
    <property type="entry name" value="HTH_LYSR"/>
    <property type="match status" value="1"/>
</dbReference>
<dbReference type="GO" id="GO:0003677">
    <property type="term" value="F:DNA binding"/>
    <property type="evidence" value="ECO:0007669"/>
    <property type="project" value="UniProtKB-KW"/>
</dbReference>
<dbReference type="PANTHER" id="PTHR30346">
    <property type="entry name" value="TRANSCRIPTIONAL DUAL REGULATOR HCAR-RELATED"/>
    <property type="match status" value="1"/>
</dbReference>
<dbReference type="SUPFAM" id="SSF53850">
    <property type="entry name" value="Periplasmic binding protein-like II"/>
    <property type="match status" value="1"/>
</dbReference>